<accession>W6JUP4</accession>
<comment type="caution">
    <text evidence="1">The sequence shown here is derived from an EMBL/GenBank/DDBJ whole genome shotgun (WGS) entry which is preliminary data.</text>
</comment>
<dbReference type="Proteomes" id="UP000035763">
    <property type="component" value="Unassembled WGS sequence"/>
</dbReference>
<dbReference type="Pfam" id="PF06224">
    <property type="entry name" value="AlkZ-like"/>
    <property type="match status" value="1"/>
</dbReference>
<keyword evidence="2" id="KW-1185">Reference proteome</keyword>
<dbReference type="RefSeq" id="WP_053084064.1">
    <property type="nucleotide sequence ID" value="NZ_HG764815.1"/>
</dbReference>
<dbReference type="STRING" id="1193182.BN11_1450006"/>
<reference evidence="1 2" key="1">
    <citation type="journal article" date="2013" name="ISME J.">
        <title>A metabolic model for members of the genus Tetrasphaera involved in enhanced biological phosphorus removal.</title>
        <authorList>
            <person name="Kristiansen R."/>
            <person name="Nguyen H.T.T."/>
            <person name="Saunders A.M."/>
            <person name="Nielsen J.L."/>
            <person name="Wimmer R."/>
            <person name="Le V.Q."/>
            <person name="McIlroy S.J."/>
            <person name="Petrovski S."/>
            <person name="Seviour R.J."/>
            <person name="Calteau A."/>
            <person name="Nielsen K.L."/>
            <person name="Nielsen P.H."/>
        </authorList>
    </citation>
    <scope>NUCLEOTIDE SEQUENCE [LARGE SCALE GENOMIC DNA]</scope>
    <source>
        <strain evidence="1 2">Ben110</strain>
    </source>
</reference>
<protein>
    <recommendedName>
        <fullName evidence="3">Winged helix DNA-binding domain-containing protein</fullName>
    </recommendedName>
</protein>
<name>W6JUP4_9MICO</name>
<dbReference type="PANTHER" id="PTHR38479">
    <property type="entry name" value="LMO0824 PROTEIN"/>
    <property type="match status" value="1"/>
</dbReference>
<organism evidence="1 2">
    <name type="scientific">Nostocoides australiense Ben110</name>
    <dbReference type="NCBI Taxonomy" id="1193182"/>
    <lineage>
        <taxon>Bacteria</taxon>
        <taxon>Bacillati</taxon>
        <taxon>Actinomycetota</taxon>
        <taxon>Actinomycetes</taxon>
        <taxon>Micrococcales</taxon>
        <taxon>Intrasporangiaceae</taxon>
        <taxon>Nostocoides</taxon>
    </lineage>
</organism>
<dbReference type="AlphaFoldDB" id="W6JUP4"/>
<proteinExistence type="predicted"/>
<evidence type="ECO:0000313" key="2">
    <source>
        <dbReference type="Proteomes" id="UP000035763"/>
    </source>
</evidence>
<dbReference type="InterPro" id="IPR009351">
    <property type="entry name" value="AlkZ-like"/>
</dbReference>
<gene>
    <name evidence="1" type="ORF">BN11_1450006</name>
</gene>
<dbReference type="EMBL" id="CAJA01000052">
    <property type="protein sequence ID" value="CCH72230.1"/>
    <property type="molecule type" value="Genomic_DNA"/>
</dbReference>
<dbReference type="PANTHER" id="PTHR38479:SF2">
    <property type="entry name" value="WINGED HELIX DNA-BINDING DOMAIN-CONTAINING PROTEIN"/>
    <property type="match status" value="1"/>
</dbReference>
<evidence type="ECO:0000313" key="1">
    <source>
        <dbReference type="EMBL" id="CCH72230.1"/>
    </source>
</evidence>
<evidence type="ECO:0008006" key="3">
    <source>
        <dbReference type="Google" id="ProtNLM"/>
    </source>
</evidence>
<sequence length="298" mass="31846">MTAWHATELPAIHLAIAARVADVTVADVEHDLNETRALVKQLGLRRTLFAVGRDLLPAVIAGPGQRVAGPERRRLLKEVAAAGLSRDPEHWLANAEEGVLDALRDATLTTAEIKRQVPDVAGAVPVAIGTKWGQEVPLAPRVLTILAADGQVARAANATHWRTSRPAWTTMTRWLGAEPDLPDARTAYRDLVARWLRTFGPGSEDDIVWWLGATKTAVRAALADLGAVPVALAGGLLGWLLPDDLDPVEEPREWAALVPATSFPIPLTAADLGHSISRSLPCEGGQPCPQHPPPPPGF</sequence>
<dbReference type="OrthoDB" id="9148135at2"/>